<reference evidence="7 8" key="1">
    <citation type="submission" date="2018-11" db="EMBL/GenBank/DDBJ databases">
        <title>Vibrio ponticus strain CAIM 1751 pathogenic for the snapper Lutjanus guttatus.</title>
        <authorList>
            <person name="Soto-Rodriguez S."/>
            <person name="Lozano-Olvera R."/>
            <person name="Gomez-Gil B."/>
        </authorList>
    </citation>
    <scope>NUCLEOTIDE SEQUENCE [LARGE SCALE GENOMIC DNA]</scope>
    <source>
        <strain evidence="7 8">CAIM 1751</strain>
    </source>
</reference>
<keyword evidence="4 6" id="KW-1133">Transmembrane helix</keyword>
<organism evidence="7 8">
    <name type="scientific">Vibrio ponticus</name>
    <dbReference type="NCBI Taxonomy" id="265668"/>
    <lineage>
        <taxon>Bacteria</taxon>
        <taxon>Pseudomonadati</taxon>
        <taxon>Pseudomonadota</taxon>
        <taxon>Gammaproteobacteria</taxon>
        <taxon>Vibrionales</taxon>
        <taxon>Vibrionaceae</taxon>
        <taxon>Vibrio</taxon>
    </lineage>
</organism>
<accession>A0A3N3E3T1</accession>
<dbReference type="PANTHER" id="PTHR30086">
    <property type="entry name" value="ARGININE EXPORTER PROTEIN ARGO"/>
    <property type="match status" value="1"/>
</dbReference>
<evidence type="ECO:0000256" key="4">
    <source>
        <dbReference type="ARBA" id="ARBA00022989"/>
    </source>
</evidence>
<evidence type="ECO:0000256" key="6">
    <source>
        <dbReference type="SAM" id="Phobius"/>
    </source>
</evidence>
<comment type="caution">
    <text evidence="7">The sequence shown here is derived from an EMBL/GenBank/DDBJ whole genome shotgun (WGS) entry which is preliminary data.</text>
</comment>
<feature type="transmembrane region" description="Helical" evidence="6">
    <location>
        <begin position="161"/>
        <end position="180"/>
    </location>
</feature>
<feature type="transmembrane region" description="Helical" evidence="6">
    <location>
        <begin position="137"/>
        <end position="155"/>
    </location>
</feature>
<comment type="subcellular location">
    <subcellularLocation>
        <location evidence="1">Cell membrane</location>
        <topology evidence="1">Multi-pass membrane protein</topology>
    </subcellularLocation>
</comment>
<dbReference type="InterPro" id="IPR001123">
    <property type="entry name" value="LeuE-type"/>
</dbReference>
<dbReference type="AlphaFoldDB" id="A0A3N3E3T1"/>
<keyword evidence="5 6" id="KW-0472">Membrane</keyword>
<evidence type="ECO:0000256" key="3">
    <source>
        <dbReference type="ARBA" id="ARBA00022692"/>
    </source>
</evidence>
<dbReference type="GO" id="GO:0015171">
    <property type="term" value="F:amino acid transmembrane transporter activity"/>
    <property type="evidence" value="ECO:0007669"/>
    <property type="project" value="TreeGrafter"/>
</dbReference>
<dbReference type="PANTHER" id="PTHR30086:SF17">
    <property type="entry name" value="LYSE FAMILY TRANSLOCATOR"/>
    <property type="match status" value="1"/>
</dbReference>
<feature type="transmembrane region" description="Helical" evidence="6">
    <location>
        <begin position="201"/>
        <end position="224"/>
    </location>
</feature>
<dbReference type="GO" id="GO:0005886">
    <property type="term" value="C:plasma membrane"/>
    <property type="evidence" value="ECO:0007669"/>
    <property type="project" value="UniProtKB-SubCell"/>
</dbReference>
<dbReference type="PIRSF" id="PIRSF006324">
    <property type="entry name" value="LeuE"/>
    <property type="match status" value="1"/>
</dbReference>
<proteinExistence type="predicted"/>
<evidence type="ECO:0000313" key="8">
    <source>
        <dbReference type="Proteomes" id="UP000278792"/>
    </source>
</evidence>
<keyword evidence="3 6" id="KW-0812">Transmembrane</keyword>
<feature type="transmembrane region" description="Helical" evidence="6">
    <location>
        <begin position="41"/>
        <end position="66"/>
    </location>
</feature>
<keyword evidence="2" id="KW-1003">Cell membrane</keyword>
<dbReference type="EMBL" id="RKIK01000009">
    <property type="protein sequence ID" value="ROV61373.1"/>
    <property type="molecule type" value="Genomic_DNA"/>
</dbReference>
<evidence type="ECO:0000256" key="5">
    <source>
        <dbReference type="ARBA" id="ARBA00023136"/>
    </source>
</evidence>
<dbReference type="Proteomes" id="UP000278792">
    <property type="component" value="Unassembled WGS sequence"/>
</dbReference>
<evidence type="ECO:0000256" key="2">
    <source>
        <dbReference type="ARBA" id="ARBA00022475"/>
    </source>
</evidence>
<feature type="transmembrane region" description="Helical" evidence="6">
    <location>
        <begin position="72"/>
        <end position="96"/>
    </location>
</feature>
<sequence>MNEITILATLASVHWIALMSPGPDFALVVQNTTRYGRQTGLYIALGLSFGILLHSIFSLTGVSYLVQQHPGLFAIVQLLGGSYLLYLGFGALHGLWQSRNAPQSEPNDLATSGHYLLASKRQAFSRGFATNILNPKALVFFVSLMSSLVPVGMSWGGKGIALVILWGLSLVWFSLLAWLLSSSRLQKKMQNAAKYIDGACGIMFSVIGFTILFSSVADITTLLIG</sequence>
<name>A0A3N3E3T1_9VIBR</name>
<evidence type="ECO:0000313" key="7">
    <source>
        <dbReference type="EMBL" id="ROV61373.1"/>
    </source>
</evidence>
<gene>
    <name evidence="7" type="ORF">EGH82_05100</name>
</gene>
<protein>
    <submittedName>
        <fullName evidence="7">LysE family translocator</fullName>
    </submittedName>
</protein>
<evidence type="ECO:0000256" key="1">
    <source>
        <dbReference type="ARBA" id="ARBA00004651"/>
    </source>
</evidence>
<dbReference type="RefSeq" id="WP_123781009.1">
    <property type="nucleotide sequence ID" value="NZ_RKIK01000009.1"/>
</dbReference>
<dbReference type="Pfam" id="PF01810">
    <property type="entry name" value="LysE"/>
    <property type="match status" value="1"/>
</dbReference>